<keyword evidence="2" id="KW-1185">Reference proteome</keyword>
<dbReference type="AlphaFoldDB" id="A0AAN8TPL4"/>
<reference evidence="1 2" key="1">
    <citation type="submission" date="2024-02" db="EMBL/GenBank/DDBJ databases">
        <title>de novo genome assembly of Solanum bulbocastanum strain 11H21.</title>
        <authorList>
            <person name="Hosaka A.J."/>
        </authorList>
    </citation>
    <scope>NUCLEOTIDE SEQUENCE [LARGE SCALE GENOMIC DNA]</scope>
    <source>
        <tissue evidence="1">Young leaves</tissue>
    </source>
</reference>
<dbReference type="SUPFAM" id="SSF47113">
    <property type="entry name" value="Histone-fold"/>
    <property type="match status" value="1"/>
</dbReference>
<accession>A0AAN8TPL4</accession>
<gene>
    <name evidence="1" type="ORF">RDI58_012861</name>
</gene>
<dbReference type="GO" id="GO:0046982">
    <property type="term" value="F:protein heterodimerization activity"/>
    <property type="evidence" value="ECO:0007669"/>
    <property type="project" value="InterPro"/>
</dbReference>
<dbReference type="InterPro" id="IPR009072">
    <property type="entry name" value="Histone-fold"/>
</dbReference>
<organism evidence="1 2">
    <name type="scientific">Solanum bulbocastanum</name>
    <name type="common">Wild potato</name>
    <dbReference type="NCBI Taxonomy" id="147425"/>
    <lineage>
        <taxon>Eukaryota</taxon>
        <taxon>Viridiplantae</taxon>
        <taxon>Streptophyta</taxon>
        <taxon>Embryophyta</taxon>
        <taxon>Tracheophyta</taxon>
        <taxon>Spermatophyta</taxon>
        <taxon>Magnoliopsida</taxon>
        <taxon>eudicotyledons</taxon>
        <taxon>Gunneridae</taxon>
        <taxon>Pentapetalae</taxon>
        <taxon>asterids</taxon>
        <taxon>lamiids</taxon>
        <taxon>Solanales</taxon>
        <taxon>Solanaceae</taxon>
        <taxon>Solanoideae</taxon>
        <taxon>Solaneae</taxon>
        <taxon>Solanum</taxon>
    </lineage>
</organism>
<name>A0AAN8TPL4_SOLBU</name>
<evidence type="ECO:0000313" key="2">
    <source>
        <dbReference type="Proteomes" id="UP001371456"/>
    </source>
</evidence>
<comment type="caution">
    <text evidence="1">The sequence shown here is derived from an EMBL/GenBank/DDBJ whole genome shotgun (WGS) entry which is preliminary data.</text>
</comment>
<dbReference type="Proteomes" id="UP001371456">
    <property type="component" value="Unassembled WGS sequence"/>
</dbReference>
<evidence type="ECO:0000313" key="1">
    <source>
        <dbReference type="EMBL" id="KAK6789062.1"/>
    </source>
</evidence>
<proteinExistence type="predicted"/>
<dbReference type="EMBL" id="JBANQN010000005">
    <property type="protein sequence ID" value="KAK6789062.1"/>
    <property type="molecule type" value="Genomic_DNA"/>
</dbReference>
<dbReference type="Gene3D" id="1.10.20.10">
    <property type="entry name" value="Histone, subunit A"/>
    <property type="match status" value="1"/>
</dbReference>
<sequence>MRSQCEQWNTITIEDVHWVMSKFRFDDYIEPLTLYLPHYRENDGCGMDP</sequence>
<protein>
    <submittedName>
        <fullName evidence="1">Uncharacterized protein</fullName>
    </submittedName>
</protein>